<dbReference type="Proteomes" id="UP000255326">
    <property type="component" value="Unassembled WGS sequence"/>
</dbReference>
<reference evidence="1 2" key="1">
    <citation type="submission" date="2018-07" db="EMBL/GenBank/DDBJ databases">
        <title>Genomic Encyclopedia of Type Strains, Phase IV (KMG-IV): sequencing the most valuable type-strain genomes for metagenomic binning, comparative biology and taxonomic classification.</title>
        <authorList>
            <person name="Goeker M."/>
        </authorList>
    </citation>
    <scope>NUCLEOTIDE SEQUENCE [LARGE SCALE GENOMIC DNA]</scope>
    <source>
        <strain evidence="1 2">DSM 25281</strain>
    </source>
</reference>
<evidence type="ECO:0000313" key="1">
    <source>
        <dbReference type="EMBL" id="RDI44077.1"/>
    </source>
</evidence>
<comment type="caution">
    <text evidence="1">The sequence shown here is derived from an EMBL/GenBank/DDBJ whole genome shotgun (WGS) entry which is preliminary data.</text>
</comment>
<dbReference type="RefSeq" id="WP_114744963.1">
    <property type="nucleotide sequence ID" value="NZ_QQAY01000003.1"/>
</dbReference>
<dbReference type="Pfam" id="PF10750">
    <property type="entry name" value="DUF2536"/>
    <property type="match status" value="1"/>
</dbReference>
<sequence length="69" mass="7944">MNIHFDMIEDKVEFYEAASLKGLEQMVNEKIEQNKAIMLSVHHVSHSVQFGDDGKKHYSAVVHYKLIKG</sequence>
<dbReference type="AlphaFoldDB" id="A0A370GKA7"/>
<name>A0A370GKA7_9BACI</name>
<organism evidence="1 2">
    <name type="scientific">Falsibacillus pallidus</name>
    <dbReference type="NCBI Taxonomy" id="493781"/>
    <lineage>
        <taxon>Bacteria</taxon>
        <taxon>Bacillati</taxon>
        <taxon>Bacillota</taxon>
        <taxon>Bacilli</taxon>
        <taxon>Bacillales</taxon>
        <taxon>Bacillaceae</taxon>
        <taxon>Falsibacillus</taxon>
    </lineage>
</organism>
<protein>
    <submittedName>
        <fullName evidence="1">Uncharacterized protein DUF2536</fullName>
    </submittedName>
</protein>
<dbReference type="OrthoDB" id="2454327at2"/>
<keyword evidence="2" id="KW-1185">Reference proteome</keyword>
<evidence type="ECO:0000313" key="2">
    <source>
        <dbReference type="Proteomes" id="UP000255326"/>
    </source>
</evidence>
<dbReference type="EMBL" id="QQAY01000003">
    <property type="protein sequence ID" value="RDI44077.1"/>
    <property type="molecule type" value="Genomic_DNA"/>
</dbReference>
<proteinExistence type="predicted"/>
<dbReference type="InterPro" id="IPR019686">
    <property type="entry name" value="DUF2536"/>
</dbReference>
<accession>A0A370GKA7</accession>
<gene>
    <name evidence="1" type="ORF">DFR59_103140</name>
</gene>